<dbReference type="EMBL" id="CP009962">
    <property type="protein sequence ID" value="AIY40343.1"/>
    <property type="molecule type" value="Genomic_DNA"/>
</dbReference>
<evidence type="ECO:0000313" key="3">
    <source>
        <dbReference type="EMBL" id="AIY40343.1"/>
    </source>
</evidence>
<dbReference type="STRING" id="279058.LT85_1185"/>
<reference evidence="4" key="1">
    <citation type="journal article" date="2014" name="Soil Biol. Biochem.">
        <title>Structure and function of bacterial communities in ageing soils: Insights from the Mendocino ecological staircase.</title>
        <authorList>
            <person name="Uroz S."/>
            <person name="Tech J.J."/>
            <person name="Sawaya N.A."/>
            <person name="Frey-Klett P."/>
            <person name="Leveau J.H.J."/>
        </authorList>
    </citation>
    <scope>NUCLEOTIDE SEQUENCE [LARGE SCALE GENOMIC DNA]</scope>
    <source>
        <strain evidence="4">Cal35</strain>
    </source>
</reference>
<dbReference type="PANTHER" id="PTHR30160">
    <property type="entry name" value="TETRAACYLDISACCHARIDE 4'-KINASE-RELATED"/>
    <property type="match status" value="1"/>
</dbReference>
<protein>
    <submittedName>
        <fullName evidence="3">Glycosyl transferase</fullName>
    </submittedName>
</protein>
<dbReference type="GO" id="GO:0005829">
    <property type="term" value="C:cytosol"/>
    <property type="evidence" value="ECO:0007669"/>
    <property type="project" value="TreeGrafter"/>
</dbReference>
<evidence type="ECO:0000256" key="2">
    <source>
        <dbReference type="ARBA" id="ARBA00022679"/>
    </source>
</evidence>
<accession>A0A0A1F6L7</accession>
<name>A0A0A1F6L7_9BURK</name>
<dbReference type="GO" id="GO:0008713">
    <property type="term" value="F:ADP-heptose-lipopolysaccharide heptosyltransferase activity"/>
    <property type="evidence" value="ECO:0007669"/>
    <property type="project" value="TreeGrafter"/>
</dbReference>
<evidence type="ECO:0000313" key="4">
    <source>
        <dbReference type="Proteomes" id="UP000030302"/>
    </source>
</evidence>
<dbReference type="KEGG" id="care:LT85_1185"/>
<dbReference type="AlphaFoldDB" id="A0A0A1F6L7"/>
<sequence length="375" mass="43124">MTAQLVPAERLKTADKILFIAHLALGDFTYLQNCFQAFAQAFPHIKIHIWVDEVRRTDKEAAWPFLKKYALYDWLAECPFVAKIYQQTYSPALFEQSIVEAQQQDYPLVVSLSTLRPPMYAKLARQISPRGFVAGMQKPAGILALHKRLAYRKLDASFNPDGVAEPGVHISAVYAAWFNRLFGMESTPSSRLPFVRIPEQWDRYAQEQLKLWKFERDNGQSVYPAKLIFINPYAKTHKRCWPLERVVELVSALRAEEAYRDTRFIVNVVPEEMQHAKAFFDGKSLGRLQLFSAQDNFFQLPAMLRECDLIISVETAVMHLANAVHVPVIALMRQKNPEWAPIDKEHSTVITTANRRDWVKAITVNQVIAVLHQQK</sequence>
<dbReference type="SUPFAM" id="SSF53756">
    <property type="entry name" value="UDP-Glycosyltransferase/glycogen phosphorylase"/>
    <property type="match status" value="1"/>
</dbReference>
<organism evidence="3 4">
    <name type="scientific">Collimonas arenae</name>
    <dbReference type="NCBI Taxonomy" id="279058"/>
    <lineage>
        <taxon>Bacteria</taxon>
        <taxon>Pseudomonadati</taxon>
        <taxon>Pseudomonadota</taxon>
        <taxon>Betaproteobacteria</taxon>
        <taxon>Burkholderiales</taxon>
        <taxon>Oxalobacteraceae</taxon>
        <taxon>Collimonas</taxon>
    </lineage>
</organism>
<keyword evidence="4" id="KW-1185">Reference proteome</keyword>
<dbReference type="GO" id="GO:0009244">
    <property type="term" value="P:lipopolysaccharide core region biosynthetic process"/>
    <property type="evidence" value="ECO:0007669"/>
    <property type="project" value="TreeGrafter"/>
</dbReference>
<dbReference type="InterPro" id="IPR002201">
    <property type="entry name" value="Glyco_trans_9"/>
</dbReference>
<dbReference type="InterPro" id="IPR051199">
    <property type="entry name" value="LPS_LOS_Heptosyltrfase"/>
</dbReference>
<dbReference type="Proteomes" id="UP000030302">
    <property type="component" value="Chromosome"/>
</dbReference>
<keyword evidence="1" id="KW-0328">Glycosyltransferase</keyword>
<proteinExistence type="predicted"/>
<dbReference type="Pfam" id="PF01075">
    <property type="entry name" value="Glyco_transf_9"/>
    <property type="match status" value="1"/>
</dbReference>
<dbReference type="PANTHER" id="PTHR30160:SF7">
    <property type="entry name" value="ADP-HEPTOSE--LPS HEPTOSYLTRANSFERASE 2"/>
    <property type="match status" value="1"/>
</dbReference>
<dbReference type="RefSeq" id="WP_038486511.1">
    <property type="nucleotide sequence ID" value="NZ_CP009962.1"/>
</dbReference>
<dbReference type="HOGENOM" id="CLU_745756_0_0_4"/>
<keyword evidence="2 3" id="KW-0808">Transferase</keyword>
<gene>
    <name evidence="3" type="ORF">LT85_1185</name>
</gene>
<dbReference type="Gene3D" id="3.40.50.2000">
    <property type="entry name" value="Glycogen Phosphorylase B"/>
    <property type="match status" value="1"/>
</dbReference>
<dbReference type="OrthoDB" id="7051822at2"/>
<evidence type="ECO:0000256" key="1">
    <source>
        <dbReference type="ARBA" id="ARBA00022676"/>
    </source>
</evidence>